<comment type="caution">
    <text evidence="14">The sequence shown here is derived from an EMBL/GenBank/DDBJ whole genome shotgun (WGS) entry which is preliminary data.</text>
</comment>
<feature type="binding site" evidence="12">
    <location>
        <position position="316"/>
    </location>
    <ligand>
        <name>UDP-N-acetyl-alpha-D-glucosamine</name>
        <dbReference type="ChEBI" id="CHEBI:57705"/>
    </ligand>
</feature>
<dbReference type="CDD" id="cd01555">
    <property type="entry name" value="UdpNAET"/>
    <property type="match status" value="1"/>
</dbReference>
<feature type="binding site" evidence="12">
    <location>
        <begin position="133"/>
        <end position="137"/>
    </location>
    <ligand>
        <name>UDP-N-acetyl-alpha-D-glucosamine</name>
        <dbReference type="ChEBI" id="CHEBI:57705"/>
    </ligand>
</feature>
<dbReference type="PANTHER" id="PTHR43783:SF1">
    <property type="entry name" value="UDP-N-ACETYLGLUCOSAMINE 1-CARBOXYVINYLTRANSFERASE"/>
    <property type="match status" value="1"/>
</dbReference>
<feature type="active site" description="Proton donor" evidence="12">
    <location>
        <position position="128"/>
    </location>
</feature>
<evidence type="ECO:0000256" key="2">
    <source>
        <dbReference type="ARBA" id="ARBA00004752"/>
    </source>
</evidence>
<evidence type="ECO:0000256" key="4">
    <source>
        <dbReference type="ARBA" id="ARBA00022618"/>
    </source>
</evidence>
<proteinExistence type="inferred from homology"/>
<name>A0A0C2D4W2_9BACT</name>
<keyword evidence="4 12" id="KW-0132">Cell division</keyword>
<feature type="binding site" evidence="12">
    <location>
        <position position="338"/>
    </location>
    <ligand>
        <name>UDP-N-acetyl-alpha-D-glucosamine</name>
        <dbReference type="ChEBI" id="CHEBI:57705"/>
    </ligand>
</feature>
<dbReference type="PANTHER" id="PTHR43783">
    <property type="entry name" value="UDP-N-ACETYLGLUCOSAMINE 1-CARBOXYVINYLTRANSFERASE"/>
    <property type="match status" value="1"/>
</dbReference>
<keyword evidence="5 12" id="KW-0808">Transferase</keyword>
<evidence type="ECO:0000256" key="11">
    <source>
        <dbReference type="ARBA" id="ARBA00047527"/>
    </source>
</evidence>
<dbReference type="GO" id="GO:0071555">
    <property type="term" value="P:cell wall organization"/>
    <property type="evidence" value="ECO:0007669"/>
    <property type="project" value="UniProtKB-KW"/>
</dbReference>
<dbReference type="SUPFAM" id="SSF55205">
    <property type="entry name" value="EPT/RTPC-like"/>
    <property type="match status" value="1"/>
</dbReference>
<dbReference type="EC" id="2.5.1.7" evidence="12"/>
<keyword evidence="3 12" id="KW-0963">Cytoplasm</keyword>
<dbReference type="GO" id="GO:0019277">
    <property type="term" value="P:UDP-N-acetylgalactosamine biosynthetic process"/>
    <property type="evidence" value="ECO:0007669"/>
    <property type="project" value="InterPro"/>
</dbReference>
<feature type="domain" description="Enolpyruvate transferase" evidence="13">
    <location>
        <begin position="16"/>
        <end position="416"/>
    </location>
</feature>
<evidence type="ECO:0000259" key="13">
    <source>
        <dbReference type="Pfam" id="PF00275"/>
    </source>
</evidence>
<evidence type="ECO:0000313" key="14">
    <source>
        <dbReference type="EMBL" id="KIG16715.1"/>
    </source>
</evidence>
<dbReference type="NCBIfam" id="NF006873">
    <property type="entry name" value="PRK09369.1"/>
    <property type="match status" value="1"/>
</dbReference>
<dbReference type="RefSeq" id="WP_052549184.1">
    <property type="nucleotide sequence ID" value="NZ_JMCC02000033.1"/>
</dbReference>
<comment type="catalytic activity">
    <reaction evidence="11 12">
        <text>phosphoenolpyruvate + UDP-N-acetyl-alpha-D-glucosamine = UDP-N-acetyl-3-O-(1-carboxyvinyl)-alpha-D-glucosamine + phosphate</text>
        <dbReference type="Rhea" id="RHEA:18681"/>
        <dbReference type="ChEBI" id="CHEBI:43474"/>
        <dbReference type="ChEBI" id="CHEBI:57705"/>
        <dbReference type="ChEBI" id="CHEBI:58702"/>
        <dbReference type="ChEBI" id="CHEBI:68483"/>
        <dbReference type="EC" id="2.5.1.7"/>
    </reaction>
</comment>
<dbReference type="InterPro" id="IPR036968">
    <property type="entry name" value="Enolpyruvate_Tfrase_sf"/>
</dbReference>
<dbReference type="InterPro" id="IPR050068">
    <property type="entry name" value="MurA_subfamily"/>
</dbReference>
<comment type="caution">
    <text evidence="12">Lacks conserved residue(s) required for the propagation of feature annotation.</text>
</comment>
<sequence>MDKLEIIGKPPGMPGTGLVGTLPIRGAKNAALPIQCAALLGSGLTRLRHVPKLTDVSTMNRLLREVGCAVEVIADTDGRTVEIDPRGVAQGSLEAPYEMVKTMRASVTVMGPLLARYGRARVSLPGGCAIGARPIDQHLKGLQALGAKVTLEHGYVDLEAKRLTGGRFLFDKVTVGGTQNVMMAAALAKGHTTLENVAREPEVEELALFLNKMGAQISGAGTPTIEIDGVDELSGIDHAILPDRIEAGTFAVAAAITRGDVLLEHAPVDHMHAIIDTLVAAGAECRVEAGGLRVIGPERLRPFDVVTRPHPGFPTDMQAQIMVLATMADGASVIRETIFENRFMHVPELNRLGANIVVNGNTAVVRGPTKYSGTTVMATDLRASASLVLAGLVARGTTEVRRVYHIDRGYEAIEARLCPLGAQMSRYHGGGA</sequence>
<evidence type="ECO:0000256" key="10">
    <source>
        <dbReference type="ARBA" id="ARBA00038367"/>
    </source>
</evidence>
<evidence type="ECO:0000256" key="7">
    <source>
        <dbReference type="ARBA" id="ARBA00022984"/>
    </source>
</evidence>
<comment type="function">
    <text evidence="12">Cell wall formation. Adds enolpyruvyl to UDP-N-acetylglucosamine.</text>
</comment>
<dbReference type="NCBIfam" id="TIGR01072">
    <property type="entry name" value="murA"/>
    <property type="match status" value="1"/>
</dbReference>
<keyword evidence="9 12" id="KW-0961">Cell wall biogenesis/degradation</keyword>
<dbReference type="Pfam" id="PF00275">
    <property type="entry name" value="EPSP_synthase"/>
    <property type="match status" value="1"/>
</dbReference>
<evidence type="ECO:0000256" key="1">
    <source>
        <dbReference type="ARBA" id="ARBA00004496"/>
    </source>
</evidence>
<organism evidence="14 15">
    <name type="scientific">Enhygromyxa salina</name>
    <dbReference type="NCBI Taxonomy" id="215803"/>
    <lineage>
        <taxon>Bacteria</taxon>
        <taxon>Pseudomonadati</taxon>
        <taxon>Myxococcota</taxon>
        <taxon>Polyangia</taxon>
        <taxon>Nannocystales</taxon>
        <taxon>Nannocystaceae</taxon>
        <taxon>Enhygromyxa</taxon>
    </lineage>
</organism>
<dbReference type="GO" id="GO:0051301">
    <property type="term" value="P:cell division"/>
    <property type="evidence" value="ECO:0007669"/>
    <property type="project" value="UniProtKB-KW"/>
</dbReference>
<keyword evidence="12" id="KW-0670">Pyruvate</keyword>
<evidence type="ECO:0000256" key="9">
    <source>
        <dbReference type="ARBA" id="ARBA00023316"/>
    </source>
</evidence>
<comment type="similarity">
    <text evidence="10 12">Belongs to the EPSP synthase family. MurA subfamily.</text>
</comment>
<dbReference type="Gene3D" id="3.65.10.10">
    <property type="entry name" value="Enolpyruvate transferase domain"/>
    <property type="match status" value="2"/>
</dbReference>
<comment type="pathway">
    <text evidence="2 12">Cell wall biogenesis; peptidoglycan biosynthesis.</text>
</comment>
<keyword evidence="8 12" id="KW-0131">Cell cycle</keyword>
<dbReference type="FunFam" id="3.65.10.10:FF:000001">
    <property type="entry name" value="UDP-N-acetylglucosamine 1-carboxyvinyltransferase"/>
    <property type="match status" value="1"/>
</dbReference>
<evidence type="ECO:0000256" key="8">
    <source>
        <dbReference type="ARBA" id="ARBA00023306"/>
    </source>
</evidence>
<comment type="subcellular location">
    <subcellularLocation>
        <location evidence="1 12">Cytoplasm</location>
    </subcellularLocation>
</comment>
<keyword evidence="7 12" id="KW-0573">Peptidoglycan synthesis</keyword>
<evidence type="ECO:0000256" key="12">
    <source>
        <dbReference type="HAMAP-Rule" id="MF_00111"/>
    </source>
</evidence>
<dbReference type="EMBL" id="JMCC02000033">
    <property type="protein sequence ID" value="KIG16715.1"/>
    <property type="molecule type" value="Genomic_DNA"/>
</dbReference>
<dbReference type="GO" id="GO:0008360">
    <property type="term" value="P:regulation of cell shape"/>
    <property type="evidence" value="ECO:0007669"/>
    <property type="project" value="UniProtKB-KW"/>
</dbReference>
<feature type="modified residue" description="2-(S-cysteinyl)pyruvic acid O-phosphothioketal" evidence="12">
    <location>
        <position position="128"/>
    </location>
</feature>
<feature type="binding site" evidence="12">
    <location>
        <position position="104"/>
    </location>
    <ligand>
        <name>UDP-N-acetyl-alpha-D-glucosamine</name>
        <dbReference type="ChEBI" id="CHEBI:57705"/>
    </ligand>
</feature>
<dbReference type="GO" id="GO:0009252">
    <property type="term" value="P:peptidoglycan biosynthetic process"/>
    <property type="evidence" value="ECO:0007669"/>
    <property type="project" value="UniProtKB-UniRule"/>
</dbReference>
<evidence type="ECO:0000256" key="5">
    <source>
        <dbReference type="ARBA" id="ARBA00022679"/>
    </source>
</evidence>
<dbReference type="Proteomes" id="UP000031599">
    <property type="component" value="Unassembled WGS sequence"/>
</dbReference>
<reference evidence="14 15" key="1">
    <citation type="submission" date="2014-12" db="EMBL/GenBank/DDBJ databases">
        <title>Genome assembly of Enhygromyxa salina DSM 15201.</title>
        <authorList>
            <person name="Sharma G."/>
            <person name="Subramanian S."/>
        </authorList>
    </citation>
    <scope>NUCLEOTIDE SEQUENCE [LARGE SCALE GENOMIC DNA]</scope>
    <source>
        <strain evidence="14 15">DSM 15201</strain>
    </source>
</reference>
<dbReference type="GO" id="GO:0008760">
    <property type="term" value="F:UDP-N-acetylglucosamine 1-carboxyvinyltransferase activity"/>
    <property type="evidence" value="ECO:0007669"/>
    <property type="project" value="UniProtKB-UniRule"/>
</dbReference>
<gene>
    <name evidence="12" type="primary">murA</name>
    <name evidence="14" type="ORF">DB30_04188</name>
</gene>
<dbReference type="UniPathway" id="UPA00219"/>
<dbReference type="InterPro" id="IPR013792">
    <property type="entry name" value="RNA3'P_cycl/enolpyr_Trfase_a/b"/>
</dbReference>
<evidence type="ECO:0000256" key="6">
    <source>
        <dbReference type="ARBA" id="ARBA00022960"/>
    </source>
</evidence>
<dbReference type="InterPro" id="IPR001986">
    <property type="entry name" value="Enolpyruvate_Tfrase_dom"/>
</dbReference>
<dbReference type="InterPro" id="IPR005750">
    <property type="entry name" value="UDP_GlcNAc_COvinyl_MurA"/>
</dbReference>
<feature type="binding site" evidence="12">
    <location>
        <begin position="28"/>
        <end position="29"/>
    </location>
    <ligand>
        <name>phosphoenolpyruvate</name>
        <dbReference type="ChEBI" id="CHEBI:58702"/>
    </ligand>
</feature>
<evidence type="ECO:0000256" key="3">
    <source>
        <dbReference type="ARBA" id="ARBA00022490"/>
    </source>
</evidence>
<dbReference type="HAMAP" id="MF_00111">
    <property type="entry name" value="MurA"/>
    <property type="match status" value="1"/>
</dbReference>
<accession>A0A0C2D4W2</accession>
<evidence type="ECO:0000313" key="15">
    <source>
        <dbReference type="Proteomes" id="UP000031599"/>
    </source>
</evidence>
<protein>
    <recommendedName>
        <fullName evidence="12">UDP-N-acetylglucosamine 1-carboxyvinyltransferase</fullName>
        <ecNumber evidence="12">2.5.1.7</ecNumber>
    </recommendedName>
    <alternativeName>
        <fullName evidence="12">Enoylpyruvate transferase</fullName>
    </alternativeName>
    <alternativeName>
        <fullName evidence="12">UDP-N-acetylglucosamine enolpyruvyl transferase</fullName>
        <shortName evidence="12">EPT</shortName>
    </alternativeName>
</protein>
<dbReference type="AlphaFoldDB" id="A0A0C2D4W2"/>
<dbReference type="GO" id="GO:0005737">
    <property type="term" value="C:cytoplasm"/>
    <property type="evidence" value="ECO:0007669"/>
    <property type="project" value="UniProtKB-SubCell"/>
</dbReference>
<keyword evidence="6 12" id="KW-0133">Cell shape</keyword>